<evidence type="ECO:0000256" key="2">
    <source>
        <dbReference type="ARBA" id="ARBA00022448"/>
    </source>
</evidence>
<evidence type="ECO:0000256" key="7">
    <source>
        <dbReference type="ARBA" id="ARBA00023136"/>
    </source>
</evidence>
<organism evidence="10 11">
    <name type="scientific">Helicobacter cholecystus</name>
    <dbReference type="NCBI Taxonomy" id="45498"/>
    <lineage>
        <taxon>Bacteria</taxon>
        <taxon>Pseudomonadati</taxon>
        <taxon>Campylobacterota</taxon>
        <taxon>Epsilonproteobacteria</taxon>
        <taxon>Campylobacterales</taxon>
        <taxon>Helicobacteraceae</taxon>
        <taxon>Helicobacter</taxon>
    </lineage>
</organism>
<keyword evidence="11" id="KW-1185">Reference proteome</keyword>
<evidence type="ECO:0000256" key="3">
    <source>
        <dbReference type="ARBA" id="ARBA00022475"/>
    </source>
</evidence>
<keyword evidence="3" id="KW-1003">Cell membrane</keyword>
<dbReference type="PANTHER" id="PTHR30574:SF1">
    <property type="entry name" value="SULPHUR TRANSPORT DOMAIN-CONTAINING PROTEIN"/>
    <property type="match status" value="1"/>
</dbReference>
<keyword evidence="6 9" id="KW-1133">Transmembrane helix</keyword>
<feature type="transmembrane region" description="Helical" evidence="9">
    <location>
        <begin position="221"/>
        <end position="237"/>
    </location>
</feature>
<dbReference type="Pfam" id="PF04143">
    <property type="entry name" value="Sulf_transp"/>
    <property type="match status" value="2"/>
</dbReference>
<feature type="transmembrane region" description="Helical" evidence="9">
    <location>
        <begin position="114"/>
        <end position="135"/>
    </location>
</feature>
<comment type="subcellular location">
    <subcellularLocation>
        <location evidence="1">Cell inner membrane</location>
        <topology evidence="1">Multi-pass membrane protein</topology>
    </subcellularLocation>
</comment>
<dbReference type="InterPro" id="IPR047732">
    <property type="entry name" value="YedE-like"/>
</dbReference>
<comment type="similarity">
    <text evidence="8">Belongs to the TsuA/YedE (TC 9.B.102) family.</text>
</comment>
<name>A0A3D8IXG1_9HELI</name>
<protein>
    <submittedName>
        <fullName evidence="10">YeeE/YedE family protein</fullName>
    </submittedName>
</protein>
<keyword evidence="7 9" id="KW-0472">Membrane</keyword>
<feature type="transmembrane region" description="Helical" evidence="9">
    <location>
        <begin position="81"/>
        <end position="102"/>
    </location>
</feature>
<evidence type="ECO:0000256" key="4">
    <source>
        <dbReference type="ARBA" id="ARBA00022519"/>
    </source>
</evidence>
<feature type="transmembrane region" description="Helical" evidence="9">
    <location>
        <begin position="147"/>
        <end position="170"/>
    </location>
</feature>
<feature type="transmembrane region" description="Helical" evidence="9">
    <location>
        <begin position="191"/>
        <end position="209"/>
    </location>
</feature>
<dbReference type="OrthoDB" id="9794165at2"/>
<evidence type="ECO:0000256" key="5">
    <source>
        <dbReference type="ARBA" id="ARBA00022692"/>
    </source>
</evidence>
<dbReference type="EMBL" id="NXLU01000001">
    <property type="protein sequence ID" value="RDU69969.1"/>
    <property type="molecule type" value="Genomic_DNA"/>
</dbReference>
<evidence type="ECO:0000313" key="11">
    <source>
        <dbReference type="Proteomes" id="UP000257067"/>
    </source>
</evidence>
<feature type="transmembrane region" description="Helical" evidence="9">
    <location>
        <begin position="362"/>
        <end position="385"/>
    </location>
</feature>
<feature type="transmembrane region" description="Helical" evidence="9">
    <location>
        <begin position="322"/>
        <end position="342"/>
    </location>
</feature>
<evidence type="ECO:0000256" key="9">
    <source>
        <dbReference type="SAM" id="Phobius"/>
    </source>
</evidence>
<keyword evidence="5 9" id="KW-0812">Transmembrane</keyword>
<dbReference type="AlphaFoldDB" id="A0A3D8IXG1"/>
<evidence type="ECO:0000256" key="6">
    <source>
        <dbReference type="ARBA" id="ARBA00022989"/>
    </source>
</evidence>
<sequence length="398" mass="44459">MWKHFKETYLIKFWNPFYSILFLAVLSTYFFGITGKHWAVTGEFTRWGGGILELFGVDVKNWEYFHVIGFKGHWWERVDGIMLMMMFVGAFIATLFASRFHLTMPANKIRMIQALIGGIISGFGARLGMGCNLASFFTGIPQFSLHAWFFTLMSIIGIYTGIKIIQMPFLQSRAKLVKGAYKGQPQKNKDTFIWGVLLLIISLGTIVWLMQSDSFGEKKSVLGIAGLFGLAFGFVIAKGQVCFTSAFRDLFLLGRGMVAKAIVLGMFISTLGIFAFIMLGVHPKVTWVGLNVIIGGFLFGLGITLAGGCECGWLYRATRGQMQYIIVGVGNLIGSVILAYTWKFYDKALATSFPKINLLESFGNYGGLLINYTLLMVLLLIILLIEKRVQAKIRQGVF</sequence>
<feature type="transmembrane region" description="Helical" evidence="9">
    <location>
        <begin position="258"/>
        <end position="281"/>
    </location>
</feature>
<reference evidence="10 11" key="1">
    <citation type="submission" date="2018-04" db="EMBL/GenBank/DDBJ databases">
        <title>Novel Campyloabacter and Helicobacter Species and Strains.</title>
        <authorList>
            <person name="Mannion A.J."/>
            <person name="Shen Z."/>
            <person name="Fox J.G."/>
        </authorList>
    </citation>
    <scope>NUCLEOTIDE SEQUENCE [LARGE SCALE GENOMIC DNA]</scope>
    <source>
        <strain evidence="10 11">ATCC 700242</strain>
    </source>
</reference>
<dbReference type="Proteomes" id="UP000257067">
    <property type="component" value="Unassembled WGS sequence"/>
</dbReference>
<evidence type="ECO:0000256" key="1">
    <source>
        <dbReference type="ARBA" id="ARBA00004429"/>
    </source>
</evidence>
<dbReference type="RefSeq" id="WP_104723722.1">
    <property type="nucleotide sequence ID" value="NZ_FZNE01000002.1"/>
</dbReference>
<dbReference type="InterPro" id="IPR007272">
    <property type="entry name" value="Sulf_transp_TsuA/YedE"/>
</dbReference>
<gene>
    <name evidence="10" type="ORF">CQA62_00730</name>
</gene>
<evidence type="ECO:0000313" key="10">
    <source>
        <dbReference type="EMBL" id="RDU69969.1"/>
    </source>
</evidence>
<dbReference type="NCBIfam" id="NF033796">
    <property type="entry name" value="selen_YedE_FdhT"/>
    <property type="match status" value="1"/>
</dbReference>
<keyword evidence="2" id="KW-0813">Transport</keyword>
<comment type="caution">
    <text evidence="10">The sequence shown here is derived from an EMBL/GenBank/DDBJ whole genome shotgun (WGS) entry which is preliminary data.</text>
</comment>
<feature type="transmembrane region" description="Helical" evidence="9">
    <location>
        <begin position="12"/>
        <end position="31"/>
    </location>
</feature>
<accession>A0A3D8IXG1</accession>
<evidence type="ECO:0000256" key="8">
    <source>
        <dbReference type="ARBA" id="ARBA00035655"/>
    </source>
</evidence>
<proteinExistence type="inferred from homology"/>
<dbReference type="GO" id="GO:0005886">
    <property type="term" value="C:plasma membrane"/>
    <property type="evidence" value="ECO:0007669"/>
    <property type="project" value="UniProtKB-SubCell"/>
</dbReference>
<dbReference type="PANTHER" id="PTHR30574">
    <property type="entry name" value="INNER MEMBRANE PROTEIN YEDE"/>
    <property type="match status" value="1"/>
</dbReference>
<feature type="transmembrane region" description="Helical" evidence="9">
    <location>
        <begin position="287"/>
        <end position="315"/>
    </location>
</feature>
<keyword evidence="4" id="KW-0997">Cell inner membrane</keyword>